<evidence type="ECO:0000313" key="1">
    <source>
        <dbReference type="EMBL" id="PBK65829.1"/>
    </source>
</evidence>
<organism evidence="1 2">
    <name type="scientific">Armillaria solidipes</name>
    <dbReference type="NCBI Taxonomy" id="1076256"/>
    <lineage>
        <taxon>Eukaryota</taxon>
        <taxon>Fungi</taxon>
        <taxon>Dikarya</taxon>
        <taxon>Basidiomycota</taxon>
        <taxon>Agaricomycotina</taxon>
        <taxon>Agaricomycetes</taxon>
        <taxon>Agaricomycetidae</taxon>
        <taxon>Agaricales</taxon>
        <taxon>Marasmiineae</taxon>
        <taxon>Physalacriaceae</taxon>
        <taxon>Armillaria</taxon>
    </lineage>
</organism>
<keyword evidence="2" id="KW-1185">Reference proteome</keyword>
<dbReference type="Proteomes" id="UP000218334">
    <property type="component" value="Unassembled WGS sequence"/>
</dbReference>
<protein>
    <submittedName>
        <fullName evidence="1">Uncharacterized protein</fullName>
    </submittedName>
</protein>
<reference evidence="2" key="1">
    <citation type="journal article" date="2017" name="Nat. Ecol. Evol.">
        <title>Genome expansion and lineage-specific genetic innovations in the forest pathogenic fungi Armillaria.</title>
        <authorList>
            <person name="Sipos G."/>
            <person name="Prasanna A.N."/>
            <person name="Walter M.C."/>
            <person name="O'Connor E."/>
            <person name="Balint B."/>
            <person name="Krizsan K."/>
            <person name="Kiss B."/>
            <person name="Hess J."/>
            <person name="Varga T."/>
            <person name="Slot J."/>
            <person name="Riley R."/>
            <person name="Boka B."/>
            <person name="Rigling D."/>
            <person name="Barry K."/>
            <person name="Lee J."/>
            <person name="Mihaltcheva S."/>
            <person name="LaButti K."/>
            <person name="Lipzen A."/>
            <person name="Waldron R."/>
            <person name="Moloney N.M."/>
            <person name="Sperisen C."/>
            <person name="Kredics L."/>
            <person name="Vagvoelgyi C."/>
            <person name="Patrignani A."/>
            <person name="Fitzpatrick D."/>
            <person name="Nagy I."/>
            <person name="Doyle S."/>
            <person name="Anderson J.B."/>
            <person name="Grigoriev I.V."/>
            <person name="Gueldener U."/>
            <person name="Muensterkoetter M."/>
            <person name="Nagy L.G."/>
        </authorList>
    </citation>
    <scope>NUCLEOTIDE SEQUENCE [LARGE SCALE GENOMIC DNA]</scope>
    <source>
        <strain evidence="2">28-4</strain>
    </source>
</reference>
<sequence length="107" mass="11853">MPRTENSSPFKITIYSGPPREWIDVGPPKASFYLPLPLQYPATHASLVSSPPNPGSTLTKYQLTTKPALRPIGTNSSLCLVPRHLTTTPPILYPGRVVSYDLRHTRQ</sequence>
<gene>
    <name evidence="1" type="ORF">ARMSODRAFT_960723</name>
</gene>
<dbReference type="AlphaFoldDB" id="A0A2H3B4K5"/>
<evidence type="ECO:0000313" key="2">
    <source>
        <dbReference type="Proteomes" id="UP000218334"/>
    </source>
</evidence>
<name>A0A2H3B4K5_9AGAR</name>
<accession>A0A2H3B4K5</accession>
<proteinExistence type="predicted"/>
<dbReference type="EMBL" id="KZ293443">
    <property type="protein sequence ID" value="PBK65829.1"/>
    <property type="molecule type" value="Genomic_DNA"/>
</dbReference>